<dbReference type="EnsemblMetazoa" id="CLYHEMT002915.1">
    <property type="protein sequence ID" value="CLYHEMP002915.1"/>
    <property type="gene ID" value="CLYHEMG002915"/>
</dbReference>
<dbReference type="AlphaFoldDB" id="A0A7M5V3G6"/>
<reference evidence="1" key="1">
    <citation type="submission" date="2021-01" db="UniProtKB">
        <authorList>
            <consortium name="EnsemblMetazoa"/>
        </authorList>
    </citation>
    <scope>IDENTIFICATION</scope>
</reference>
<sequence>MAATMVTAIPVSSAENVISNPNVAPEDDEKFLYGENSEASGWNNEEQTKKFIKMKILLLAVFTVLCIHQVNANEKLRKRKEIFEKFKGKALGSNEKAVIFNQTFMKINKRGGKMTLVRKAKSLQVQVKSIVEKYANETVRSNVILKDLDCTVKKDAEEESKYGINATVLSLECNFPNSANAALEFYLFKASGTIDGEDDNQYEIKEGGVKMNIRISNWPNEAEILDVTFGMKCGIDAFKGRVPDKLKNRITKRRPGALARRAAQAFSVCPEARGTFAANYKDGGNDKDMPEDYPKANDELKDSEAEITLRFSGRDVVYDPTMEVGDDVMEENANSAMSFVPNMLLMVAVFIVGQIKLF</sequence>
<proteinExistence type="predicted"/>
<name>A0A7M5V3G6_9CNID</name>
<evidence type="ECO:0000313" key="1">
    <source>
        <dbReference type="EnsemblMetazoa" id="CLYHEMP002915.1"/>
    </source>
</evidence>
<organism evidence="1 2">
    <name type="scientific">Clytia hemisphaerica</name>
    <dbReference type="NCBI Taxonomy" id="252671"/>
    <lineage>
        <taxon>Eukaryota</taxon>
        <taxon>Metazoa</taxon>
        <taxon>Cnidaria</taxon>
        <taxon>Hydrozoa</taxon>
        <taxon>Hydroidolina</taxon>
        <taxon>Leptothecata</taxon>
        <taxon>Obeliida</taxon>
        <taxon>Clytiidae</taxon>
        <taxon>Clytia</taxon>
    </lineage>
</organism>
<keyword evidence="2" id="KW-1185">Reference proteome</keyword>
<accession>A0A7M5V3G6</accession>
<evidence type="ECO:0000313" key="2">
    <source>
        <dbReference type="Proteomes" id="UP000594262"/>
    </source>
</evidence>
<protein>
    <submittedName>
        <fullName evidence="1">Uncharacterized protein</fullName>
    </submittedName>
</protein>
<dbReference type="Proteomes" id="UP000594262">
    <property type="component" value="Unplaced"/>
</dbReference>